<feature type="domain" description="MobA-like NTP transferase" evidence="1">
    <location>
        <begin position="10"/>
        <end position="172"/>
    </location>
</feature>
<dbReference type="Proteomes" id="UP000184543">
    <property type="component" value="Unassembled WGS sequence"/>
</dbReference>
<dbReference type="PANTHER" id="PTHR43777:SF1">
    <property type="entry name" value="MOLYBDENUM COFACTOR CYTIDYLYLTRANSFERASE"/>
    <property type="match status" value="1"/>
</dbReference>
<dbReference type="Gene3D" id="3.90.550.10">
    <property type="entry name" value="Spore Coat Polysaccharide Biosynthesis Protein SpsA, Chain A"/>
    <property type="match status" value="1"/>
</dbReference>
<dbReference type="InterPro" id="IPR029044">
    <property type="entry name" value="Nucleotide-diphossugar_trans"/>
</dbReference>
<dbReference type="GO" id="GO:0016779">
    <property type="term" value="F:nucleotidyltransferase activity"/>
    <property type="evidence" value="ECO:0007669"/>
    <property type="project" value="UniProtKB-KW"/>
</dbReference>
<keyword evidence="2" id="KW-0548">Nucleotidyltransferase</keyword>
<dbReference type="SUPFAM" id="SSF53448">
    <property type="entry name" value="Nucleotide-diphospho-sugar transferases"/>
    <property type="match status" value="1"/>
</dbReference>
<name>A0A1M6EQA9_9FLAO</name>
<reference evidence="3" key="1">
    <citation type="submission" date="2016-11" db="EMBL/GenBank/DDBJ databases">
        <authorList>
            <person name="Varghese N."/>
            <person name="Submissions S."/>
        </authorList>
    </citation>
    <scope>NUCLEOTIDE SEQUENCE [LARGE SCALE GENOMIC DNA]</scope>
    <source>
        <strain evidence="3">DSM 19858</strain>
    </source>
</reference>
<dbReference type="InterPro" id="IPR025877">
    <property type="entry name" value="MobA-like_NTP_Trfase"/>
</dbReference>
<dbReference type="STRING" id="192903.SAMN04488513_102137"/>
<dbReference type="PANTHER" id="PTHR43777">
    <property type="entry name" value="MOLYBDENUM COFACTOR CYTIDYLYLTRANSFERASE"/>
    <property type="match status" value="1"/>
</dbReference>
<gene>
    <name evidence="2" type="ORF">SAMN04488513_102137</name>
</gene>
<accession>A0A1M6EQA9</accession>
<evidence type="ECO:0000313" key="3">
    <source>
        <dbReference type="Proteomes" id="UP000184543"/>
    </source>
</evidence>
<sequence length="205" mass="22272">MPHSTKQFPVLILAAGASSRMGRPKQLLSWKDTTLLGHAIKNAQASRCSDVVVVLGANYKAIRAGLDQNGFEIVVNTHWKKGLGSSIAYGMEYLVEQKNDMDGVLIILADQPLIDSKYLNTLIDLYDGDTSTIVGTRYKGGTGVPALFGKMHFKELMGLNEDSGAKAIIRNHKYKVLAADPGGTAIDIDTESEYIKLSNQLDKTS</sequence>
<evidence type="ECO:0000259" key="1">
    <source>
        <dbReference type="Pfam" id="PF12804"/>
    </source>
</evidence>
<dbReference type="OrthoDB" id="9779263at2"/>
<dbReference type="AlphaFoldDB" id="A0A1M6EQA9"/>
<keyword evidence="3" id="KW-1185">Reference proteome</keyword>
<organism evidence="2 3">
    <name type="scientific">Pseudozobellia thermophila</name>
    <dbReference type="NCBI Taxonomy" id="192903"/>
    <lineage>
        <taxon>Bacteria</taxon>
        <taxon>Pseudomonadati</taxon>
        <taxon>Bacteroidota</taxon>
        <taxon>Flavobacteriia</taxon>
        <taxon>Flavobacteriales</taxon>
        <taxon>Flavobacteriaceae</taxon>
        <taxon>Pseudozobellia</taxon>
    </lineage>
</organism>
<keyword evidence="2" id="KW-0808">Transferase</keyword>
<dbReference type="CDD" id="cd04182">
    <property type="entry name" value="GT_2_like_f"/>
    <property type="match status" value="1"/>
</dbReference>
<protein>
    <submittedName>
        <fullName evidence="2">Molybdenum cofactor cytidylyltransferase</fullName>
    </submittedName>
</protein>
<dbReference type="Pfam" id="PF12804">
    <property type="entry name" value="NTP_transf_3"/>
    <property type="match status" value="1"/>
</dbReference>
<dbReference type="EMBL" id="FQYU01000002">
    <property type="protein sequence ID" value="SHI87490.1"/>
    <property type="molecule type" value="Genomic_DNA"/>
</dbReference>
<evidence type="ECO:0000313" key="2">
    <source>
        <dbReference type="EMBL" id="SHI87490.1"/>
    </source>
</evidence>
<proteinExistence type="predicted"/>
<dbReference type="RefSeq" id="WP_072990300.1">
    <property type="nucleotide sequence ID" value="NZ_FQYU01000002.1"/>
</dbReference>